<dbReference type="SUPFAM" id="SSF54695">
    <property type="entry name" value="POZ domain"/>
    <property type="match status" value="1"/>
</dbReference>
<evidence type="ECO:0000256" key="1">
    <source>
        <dbReference type="SAM" id="MobiDB-lite"/>
    </source>
</evidence>
<dbReference type="PROSITE" id="PS50097">
    <property type="entry name" value="BTB"/>
    <property type="match status" value="1"/>
</dbReference>
<feature type="compositionally biased region" description="Polar residues" evidence="1">
    <location>
        <begin position="430"/>
        <end position="445"/>
    </location>
</feature>
<dbReference type="EMBL" id="BPLQ01007944">
    <property type="protein sequence ID" value="GIY33463.1"/>
    <property type="molecule type" value="Genomic_DNA"/>
</dbReference>
<evidence type="ECO:0000313" key="4">
    <source>
        <dbReference type="Proteomes" id="UP001054837"/>
    </source>
</evidence>
<dbReference type="PANTHER" id="PTHR45774">
    <property type="entry name" value="BTB/POZ DOMAIN-CONTAINING"/>
    <property type="match status" value="1"/>
</dbReference>
<feature type="region of interest" description="Disordered" evidence="1">
    <location>
        <begin position="430"/>
        <end position="455"/>
    </location>
</feature>
<proteinExistence type="predicted"/>
<keyword evidence="4" id="KW-1185">Reference proteome</keyword>
<gene>
    <name evidence="3" type="primary">btbd6b</name>
    <name evidence="3" type="ORF">CDAR_474101</name>
</gene>
<protein>
    <recommendedName>
        <fullName evidence="2">BTB domain-containing protein</fullName>
    </recommendedName>
</protein>
<dbReference type="InterPro" id="IPR011333">
    <property type="entry name" value="SKP1/BTB/POZ_sf"/>
</dbReference>
<evidence type="ECO:0000259" key="2">
    <source>
        <dbReference type="PROSITE" id="PS50097"/>
    </source>
</evidence>
<dbReference type="InterPro" id="IPR011705">
    <property type="entry name" value="BACK"/>
</dbReference>
<comment type="caution">
    <text evidence="3">The sequence shown here is derived from an EMBL/GenBank/DDBJ whole genome shotgun (WGS) entry which is preliminary data.</text>
</comment>
<dbReference type="AlphaFoldDB" id="A0AAV4SGD0"/>
<sequence>MYHHILSVWHKKCRPRVKDSENGGVAWRRKNSSKHPPRRRSSTPPTPRPTLLLPPMRCTETLCSDTGNTTTAPVVTTRVQHREADATTYLTLDNNSHTLPQPSAPSPGHLFYNSEDRSDITFIVGQEEWRFPAHSFILGKTQSTLSALLKAAHGSQADELQTRLDLQSEPVTPVVLKLSNMQPEVFEQILRYIYTGQVTFLTVDSTLRLLHPSRIYHLPLLTTHCLKHISTNVNTSNVLIVLSHLLCPEIHHPSDDTLEECHDNDNERNELVFKCFLIVDHHADDVLQSELFETLEHKLMVEIVKRDTLQVSSEAVVFDSVMRWACRACKKQRKELTSENKCSILGKALYLVRYLTMTPEEFIRGPVSHGILCNEDKEVFQSKLNNPSSPSVGSLPDRWNGWKIAEKRHPQQNILPLASPDVTTSNSTDLAVMPSNSVQPVNSNTKRTDRKKKSMSKKLLNGVGDLVICVIQLLD</sequence>
<dbReference type="GO" id="GO:0005829">
    <property type="term" value="C:cytosol"/>
    <property type="evidence" value="ECO:0007669"/>
    <property type="project" value="TreeGrafter"/>
</dbReference>
<dbReference type="Pfam" id="PF00651">
    <property type="entry name" value="BTB"/>
    <property type="match status" value="1"/>
</dbReference>
<dbReference type="Gene3D" id="1.25.40.420">
    <property type="match status" value="1"/>
</dbReference>
<organism evidence="3 4">
    <name type="scientific">Caerostris darwini</name>
    <dbReference type="NCBI Taxonomy" id="1538125"/>
    <lineage>
        <taxon>Eukaryota</taxon>
        <taxon>Metazoa</taxon>
        <taxon>Ecdysozoa</taxon>
        <taxon>Arthropoda</taxon>
        <taxon>Chelicerata</taxon>
        <taxon>Arachnida</taxon>
        <taxon>Araneae</taxon>
        <taxon>Araneomorphae</taxon>
        <taxon>Entelegynae</taxon>
        <taxon>Araneoidea</taxon>
        <taxon>Araneidae</taxon>
        <taxon>Caerostris</taxon>
    </lineage>
</organism>
<reference evidence="3 4" key="1">
    <citation type="submission" date="2021-06" db="EMBL/GenBank/DDBJ databases">
        <title>Caerostris darwini draft genome.</title>
        <authorList>
            <person name="Kono N."/>
            <person name="Arakawa K."/>
        </authorList>
    </citation>
    <scope>NUCLEOTIDE SEQUENCE [LARGE SCALE GENOMIC DNA]</scope>
</reference>
<feature type="region of interest" description="Disordered" evidence="1">
    <location>
        <begin position="17"/>
        <end position="52"/>
    </location>
</feature>
<dbReference type="PANTHER" id="PTHR45774:SF4">
    <property type="entry name" value="AXUNDEAD, ISOFORM F"/>
    <property type="match status" value="1"/>
</dbReference>
<dbReference type="Gene3D" id="3.30.710.10">
    <property type="entry name" value="Potassium Channel Kv1.1, Chain A"/>
    <property type="match status" value="1"/>
</dbReference>
<name>A0AAV4SGD0_9ARAC</name>
<dbReference type="SMART" id="SM00225">
    <property type="entry name" value="BTB"/>
    <property type="match status" value="1"/>
</dbReference>
<dbReference type="Pfam" id="PF07707">
    <property type="entry name" value="BACK"/>
    <property type="match status" value="1"/>
</dbReference>
<feature type="compositionally biased region" description="Basic residues" evidence="1">
    <location>
        <begin position="27"/>
        <end position="41"/>
    </location>
</feature>
<dbReference type="GO" id="GO:0022008">
    <property type="term" value="P:neurogenesis"/>
    <property type="evidence" value="ECO:0007669"/>
    <property type="project" value="TreeGrafter"/>
</dbReference>
<evidence type="ECO:0000313" key="3">
    <source>
        <dbReference type="EMBL" id="GIY33463.1"/>
    </source>
</evidence>
<dbReference type="InterPro" id="IPR000210">
    <property type="entry name" value="BTB/POZ_dom"/>
</dbReference>
<dbReference type="Proteomes" id="UP001054837">
    <property type="component" value="Unassembled WGS sequence"/>
</dbReference>
<accession>A0AAV4SGD0</accession>
<feature type="domain" description="BTB" evidence="2">
    <location>
        <begin position="118"/>
        <end position="202"/>
    </location>
</feature>